<dbReference type="AlphaFoldDB" id="A0A0N7IAR3"/>
<dbReference type="EMBL" id="CZBI01000003">
    <property type="protein sequence ID" value="CUQ00517.1"/>
    <property type="molecule type" value="Genomic_DNA"/>
</dbReference>
<name>A0A0N7IAR3_BACT4</name>
<gene>
    <name evidence="1" type="ORF">ERS852557_02440</name>
</gene>
<dbReference type="Proteomes" id="UP000095541">
    <property type="component" value="Unassembled WGS sequence"/>
</dbReference>
<accession>A0A0N7IAR3</accession>
<reference evidence="1 2" key="1">
    <citation type="submission" date="2015-09" db="EMBL/GenBank/DDBJ databases">
        <authorList>
            <consortium name="Pathogen Informatics"/>
        </authorList>
    </citation>
    <scope>NUCLEOTIDE SEQUENCE [LARGE SCALE GENOMIC DNA]</scope>
    <source>
        <strain evidence="1 2">2789STDY5834945</strain>
    </source>
</reference>
<dbReference type="RefSeq" id="WP_004301205.1">
    <property type="nucleotide sequence ID" value="NZ_CAXSMB010000007.1"/>
</dbReference>
<evidence type="ECO:0000313" key="1">
    <source>
        <dbReference type="EMBL" id="CUQ00517.1"/>
    </source>
</evidence>
<evidence type="ECO:0000313" key="2">
    <source>
        <dbReference type="Proteomes" id="UP000095541"/>
    </source>
</evidence>
<sequence length="97" mass="11453">MANYATNIFYARTENKADLDKIEAFLDDTFDGFVNRHSDSVDAEFTSRWVYPEEEIDRLIASLEAKDKTYIKILSYEFADEYVSFRIFSQGKWDIKL</sequence>
<organism evidence="1 2">
    <name type="scientific">Bacteroides thetaiotaomicron</name>
    <dbReference type="NCBI Taxonomy" id="818"/>
    <lineage>
        <taxon>Bacteria</taxon>
        <taxon>Pseudomonadati</taxon>
        <taxon>Bacteroidota</taxon>
        <taxon>Bacteroidia</taxon>
        <taxon>Bacteroidales</taxon>
        <taxon>Bacteroidaceae</taxon>
        <taxon>Bacteroides</taxon>
    </lineage>
</organism>
<protein>
    <submittedName>
        <fullName evidence="1">Uncharacterized protein</fullName>
    </submittedName>
</protein>
<dbReference type="PATRIC" id="fig|818.23.peg.4203"/>
<dbReference type="KEGG" id="btho:Btheta7330_04083"/>
<dbReference type="GeneID" id="29452274"/>
<proteinExistence type="predicted"/>